<evidence type="ECO:0000256" key="5">
    <source>
        <dbReference type="ARBA" id="ARBA00023015"/>
    </source>
</evidence>
<evidence type="ECO:0000256" key="8">
    <source>
        <dbReference type="PROSITE-ProRule" id="PRU00169"/>
    </source>
</evidence>
<keyword evidence="3 8" id="KW-0597">Phosphoprotein</keyword>
<keyword evidence="4" id="KW-0902">Two-component regulatory system</keyword>
<dbReference type="SMART" id="SM00862">
    <property type="entry name" value="Trans_reg_C"/>
    <property type="match status" value="1"/>
</dbReference>
<dbReference type="PANTHER" id="PTHR48111:SF4">
    <property type="entry name" value="DNA-BINDING DUAL TRANSCRIPTIONAL REGULATOR OMPR"/>
    <property type="match status" value="1"/>
</dbReference>
<dbReference type="CDD" id="cd00383">
    <property type="entry name" value="trans_reg_C"/>
    <property type="match status" value="1"/>
</dbReference>
<dbReference type="AlphaFoldDB" id="A0A4S4B1X2"/>
<reference evidence="12 13" key="1">
    <citation type="submission" date="2019-04" db="EMBL/GenBank/DDBJ databases">
        <title>Azoarcus nasutitermitis sp. nov. isolated from termite nest.</title>
        <authorList>
            <person name="Lin S.-Y."/>
            <person name="Hameed A."/>
            <person name="Hsu Y.-H."/>
            <person name="Young C.-C."/>
        </authorList>
    </citation>
    <scope>NUCLEOTIDE SEQUENCE [LARGE SCALE GENOMIC DNA]</scope>
    <source>
        <strain evidence="12 13">CC-YHH838</strain>
    </source>
</reference>
<dbReference type="PANTHER" id="PTHR48111">
    <property type="entry name" value="REGULATOR OF RPOS"/>
    <property type="match status" value="1"/>
</dbReference>
<accession>A0A4S4B1X2</accession>
<dbReference type="PROSITE" id="PS50110">
    <property type="entry name" value="RESPONSE_REGULATORY"/>
    <property type="match status" value="1"/>
</dbReference>
<dbReference type="InterPro" id="IPR039420">
    <property type="entry name" value="WalR-like"/>
</dbReference>
<dbReference type="Pfam" id="PF00486">
    <property type="entry name" value="Trans_reg_C"/>
    <property type="match status" value="1"/>
</dbReference>
<evidence type="ECO:0000256" key="4">
    <source>
        <dbReference type="ARBA" id="ARBA00023012"/>
    </source>
</evidence>
<keyword evidence="5" id="KW-0805">Transcription regulation</keyword>
<evidence type="ECO:0000256" key="6">
    <source>
        <dbReference type="ARBA" id="ARBA00023125"/>
    </source>
</evidence>
<dbReference type="GO" id="GO:0005829">
    <property type="term" value="C:cytosol"/>
    <property type="evidence" value="ECO:0007669"/>
    <property type="project" value="TreeGrafter"/>
</dbReference>
<gene>
    <name evidence="12" type="ORF">E6C76_07055</name>
</gene>
<evidence type="ECO:0000313" key="12">
    <source>
        <dbReference type="EMBL" id="THF66581.1"/>
    </source>
</evidence>
<dbReference type="InterPro" id="IPR001789">
    <property type="entry name" value="Sig_transdc_resp-reg_receiver"/>
</dbReference>
<dbReference type="Gene3D" id="3.40.50.2300">
    <property type="match status" value="1"/>
</dbReference>
<evidence type="ECO:0000256" key="2">
    <source>
        <dbReference type="ARBA" id="ARBA00022490"/>
    </source>
</evidence>
<evidence type="ECO:0000259" key="10">
    <source>
        <dbReference type="PROSITE" id="PS50110"/>
    </source>
</evidence>
<dbReference type="SMART" id="SM00448">
    <property type="entry name" value="REC"/>
    <property type="match status" value="1"/>
</dbReference>
<dbReference type="SUPFAM" id="SSF52172">
    <property type="entry name" value="CheY-like"/>
    <property type="match status" value="1"/>
</dbReference>
<dbReference type="InterPro" id="IPR011006">
    <property type="entry name" value="CheY-like_superfamily"/>
</dbReference>
<keyword evidence="2" id="KW-0963">Cytoplasm</keyword>
<dbReference type="Pfam" id="PF00072">
    <property type="entry name" value="Response_reg"/>
    <property type="match status" value="1"/>
</dbReference>
<dbReference type="Proteomes" id="UP000308430">
    <property type="component" value="Unassembled WGS sequence"/>
</dbReference>
<dbReference type="OrthoDB" id="165980at2"/>
<dbReference type="GO" id="GO:0006355">
    <property type="term" value="P:regulation of DNA-templated transcription"/>
    <property type="evidence" value="ECO:0007669"/>
    <property type="project" value="InterPro"/>
</dbReference>
<dbReference type="GO" id="GO:0000976">
    <property type="term" value="F:transcription cis-regulatory region binding"/>
    <property type="evidence" value="ECO:0007669"/>
    <property type="project" value="TreeGrafter"/>
</dbReference>
<evidence type="ECO:0000256" key="9">
    <source>
        <dbReference type="PROSITE-ProRule" id="PRU01091"/>
    </source>
</evidence>
<keyword evidence="13" id="KW-1185">Reference proteome</keyword>
<dbReference type="PROSITE" id="PS51755">
    <property type="entry name" value="OMPR_PHOB"/>
    <property type="match status" value="1"/>
</dbReference>
<evidence type="ECO:0000256" key="7">
    <source>
        <dbReference type="ARBA" id="ARBA00023163"/>
    </source>
</evidence>
<dbReference type="EMBL" id="SSOC01000002">
    <property type="protein sequence ID" value="THF66581.1"/>
    <property type="molecule type" value="Genomic_DNA"/>
</dbReference>
<comment type="caution">
    <text evidence="12">The sequence shown here is derived from an EMBL/GenBank/DDBJ whole genome shotgun (WGS) entry which is preliminary data.</text>
</comment>
<dbReference type="InterPro" id="IPR016032">
    <property type="entry name" value="Sig_transdc_resp-reg_C-effctor"/>
</dbReference>
<organism evidence="12 13">
    <name type="scientific">Pseudothauera nasutitermitis</name>
    <dbReference type="NCBI Taxonomy" id="2565930"/>
    <lineage>
        <taxon>Bacteria</taxon>
        <taxon>Pseudomonadati</taxon>
        <taxon>Pseudomonadota</taxon>
        <taxon>Betaproteobacteria</taxon>
        <taxon>Rhodocyclales</taxon>
        <taxon>Zoogloeaceae</taxon>
        <taxon>Pseudothauera</taxon>
    </lineage>
</organism>
<feature type="modified residue" description="4-aspartylphosphate" evidence="8">
    <location>
        <position position="56"/>
    </location>
</feature>
<keyword evidence="7" id="KW-0804">Transcription</keyword>
<proteinExistence type="predicted"/>
<evidence type="ECO:0000259" key="11">
    <source>
        <dbReference type="PROSITE" id="PS51755"/>
    </source>
</evidence>
<dbReference type="Gene3D" id="6.10.250.690">
    <property type="match status" value="1"/>
</dbReference>
<evidence type="ECO:0000313" key="13">
    <source>
        <dbReference type="Proteomes" id="UP000308430"/>
    </source>
</evidence>
<name>A0A4S4B1X2_9RHOO</name>
<dbReference type="SUPFAM" id="SSF46894">
    <property type="entry name" value="C-terminal effector domain of the bipartite response regulators"/>
    <property type="match status" value="1"/>
</dbReference>
<feature type="DNA-binding region" description="OmpR/PhoB-type" evidence="9">
    <location>
        <begin position="138"/>
        <end position="238"/>
    </location>
</feature>
<dbReference type="Gene3D" id="1.10.10.10">
    <property type="entry name" value="Winged helix-like DNA-binding domain superfamily/Winged helix DNA-binding domain"/>
    <property type="match status" value="1"/>
</dbReference>
<dbReference type="FunFam" id="1.10.10.10:FF:000099">
    <property type="entry name" value="Two-component system response regulator TorR"/>
    <property type="match status" value="1"/>
</dbReference>
<dbReference type="GO" id="GO:0032993">
    <property type="term" value="C:protein-DNA complex"/>
    <property type="evidence" value="ECO:0007669"/>
    <property type="project" value="TreeGrafter"/>
</dbReference>
<keyword evidence="6 9" id="KW-0238">DNA-binding</keyword>
<dbReference type="GO" id="GO:0000156">
    <property type="term" value="F:phosphorelay response regulator activity"/>
    <property type="evidence" value="ECO:0007669"/>
    <property type="project" value="TreeGrafter"/>
</dbReference>
<feature type="domain" description="Response regulatory" evidence="10">
    <location>
        <begin position="7"/>
        <end position="120"/>
    </location>
</feature>
<evidence type="ECO:0000256" key="3">
    <source>
        <dbReference type="ARBA" id="ARBA00022553"/>
    </source>
</evidence>
<sequence length="245" mass="27814">MPNQPIRILVVDDHQDIRDPLAAYLGRYGLQACTAGDAASARALLAQQHFDLAIVDVMLPGEDGLSLCRSMYEHMKVPVILLSAMTEPVDRIAGLEVGADDYVTKPFDPRELIARIKTILRRLRTTDGGAEPPSAGEPRYYYFDVWMLDLNRRELAHREGYTVELSAVEFRLLRALAEHPNMVLSRERLLNLTHRNDSTPFDRNIDTQMSRLRKKLGEKGRNARLLRTAWGDGYMLSAEVRRMPA</sequence>
<comment type="subcellular location">
    <subcellularLocation>
        <location evidence="1">Cytoplasm</location>
    </subcellularLocation>
</comment>
<dbReference type="InterPro" id="IPR001867">
    <property type="entry name" value="OmpR/PhoB-type_DNA-bd"/>
</dbReference>
<feature type="domain" description="OmpR/PhoB-type" evidence="11">
    <location>
        <begin position="138"/>
        <end position="238"/>
    </location>
</feature>
<protein>
    <submittedName>
        <fullName evidence="12">Response regulator transcription factor</fullName>
    </submittedName>
</protein>
<dbReference type="RefSeq" id="WP_136347522.1">
    <property type="nucleotide sequence ID" value="NZ_SSOC01000002.1"/>
</dbReference>
<evidence type="ECO:0000256" key="1">
    <source>
        <dbReference type="ARBA" id="ARBA00004496"/>
    </source>
</evidence>
<dbReference type="InterPro" id="IPR036388">
    <property type="entry name" value="WH-like_DNA-bd_sf"/>
</dbReference>